<sequence>MRTITQLITPACLIHQEKLKHNAKRVFDICEQQQIPLRPHVKTLKSIEAASIYAPVPMPITVSTLAEAAYFADAGYTDILYAVTLTPNKLAAVDALLAKGIGLTVVVDSIAAVNTLSQQAVQMKHIVSVAIEIDSDGHRAGIKPDSPALIEVASIIASSHSLTFAGLMTHAGASYTAFTVERQCEIAESERDAVLYAADRLQTLGMECNMRSVGSTPTVLAPISHAGLTELRAGVYATFDCVMAGLNLCTYEDIAMSVLTSIIGFHSNNSLLVDAGWMALSRDNGTHSHPDDCGYGLVCNKQGELLSGWFVDSANQEHGIIRHKENIDPRTIFSFGDMLRILPIHACATAAQYSHYYVTSDDETIETTWNRVNGW</sequence>
<evidence type="ECO:0000259" key="3">
    <source>
        <dbReference type="SMART" id="SM01119"/>
    </source>
</evidence>
<evidence type="ECO:0000313" key="4">
    <source>
        <dbReference type="EMBL" id="NMH61359.1"/>
    </source>
</evidence>
<dbReference type="PANTHER" id="PTHR28004">
    <property type="entry name" value="ZGC:162816-RELATED"/>
    <property type="match status" value="1"/>
</dbReference>
<dbReference type="InterPro" id="IPR001608">
    <property type="entry name" value="Ala_racemase_N"/>
</dbReference>
<organism evidence="4 5">
    <name type="scientific">Alteromonas ponticola</name>
    <dbReference type="NCBI Taxonomy" id="2720613"/>
    <lineage>
        <taxon>Bacteria</taxon>
        <taxon>Pseudomonadati</taxon>
        <taxon>Pseudomonadota</taxon>
        <taxon>Gammaproteobacteria</taxon>
        <taxon>Alteromonadales</taxon>
        <taxon>Alteromonadaceae</taxon>
        <taxon>Alteromonas/Salinimonas group</taxon>
        <taxon>Alteromonas</taxon>
    </lineage>
</organism>
<name>A0ABX1R5L8_9ALTE</name>
<dbReference type="SMART" id="SM01119">
    <property type="entry name" value="D-ser_dehydrat"/>
    <property type="match status" value="1"/>
</dbReference>
<gene>
    <name evidence="4" type="ORF">HCJ96_15110</name>
</gene>
<evidence type="ECO:0000313" key="5">
    <source>
        <dbReference type="Proteomes" id="UP000709336"/>
    </source>
</evidence>
<dbReference type="Pfam" id="PF01168">
    <property type="entry name" value="Ala_racemase_N"/>
    <property type="match status" value="1"/>
</dbReference>
<dbReference type="SUPFAM" id="SSF51419">
    <property type="entry name" value="PLP-binding barrel"/>
    <property type="match status" value="1"/>
</dbReference>
<dbReference type="Gene3D" id="2.40.37.20">
    <property type="entry name" value="D-serine dehydratase-like domain"/>
    <property type="match status" value="1"/>
</dbReference>
<dbReference type="Gene3D" id="3.20.20.10">
    <property type="entry name" value="Alanine racemase"/>
    <property type="match status" value="1"/>
</dbReference>
<evidence type="ECO:0000256" key="2">
    <source>
        <dbReference type="ARBA" id="ARBA00023239"/>
    </source>
</evidence>
<dbReference type="InterPro" id="IPR051466">
    <property type="entry name" value="D-amino_acid_metab_enzyme"/>
</dbReference>
<reference evidence="4 5" key="1">
    <citation type="submission" date="2020-03" db="EMBL/GenBank/DDBJ databases">
        <title>Alteromonas ponticola sp. nov., isolated from seawater.</title>
        <authorList>
            <person name="Yoon J.-H."/>
            <person name="Kim Y.-O."/>
        </authorList>
    </citation>
    <scope>NUCLEOTIDE SEQUENCE [LARGE SCALE GENOMIC DNA]</scope>
    <source>
        <strain evidence="4 5">MYP5</strain>
    </source>
</reference>
<evidence type="ECO:0000256" key="1">
    <source>
        <dbReference type="ARBA" id="ARBA00005323"/>
    </source>
</evidence>
<dbReference type="PANTHER" id="PTHR28004:SF2">
    <property type="entry name" value="D-SERINE DEHYDRATASE"/>
    <property type="match status" value="1"/>
</dbReference>
<proteinExistence type="inferred from homology"/>
<comment type="similarity">
    <text evidence="1">Belongs to the DSD1 family.</text>
</comment>
<dbReference type="Proteomes" id="UP000709336">
    <property type="component" value="Unassembled WGS sequence"/>
</dbReference>
<comment type="caution">
    <text evidence="4">The sequence shown here is derived from an EMBL/GenBank/DDBJ whole genome shotgun (WGS) entry which is preliminary data.</text>
</comment>
<dbReference type="EMBL" id="JAATNW010000008">
    <property type="protein sequence ID" value="NMH61359.1"/>
    <property type="molecule type" value="Genomic_DNA"/>
</dbReference>
<dbReference type="RefSeq" id="WP_169211918.1">
    <property type="nucleotide sequence ID" value="NZ_JAATNW010000008.1"/>
</dbReference>
<keyword evidence="2" id="KW-0456">Lyase</keyword>
<feature type="domain" description="D-serine dehydratase-like" evidence="3">
    <location>
        <begin position="255"/>
        <end position="360"/>
    </location>
</feature>
<dbReference type="InterPro" id="IPR029066">
    <property type="entry name" value="PLP-binding_barrel"/>
</dbReference>
<accession>A0ABX1R5L8</accession>
<dbReference type="Pfam" id="PF14031">
    <property type="entry name" value="D-ser_dehydrat"/>
    <property type="match status" value="1"/>
</dbReference>
<keyword evidence="5" id="KW-1185">Reference proteome</keyword>
<dbReference type="InterPro" id="IPR026956">
    <property type="entry name" value="D-ser_dehydrat-like_dom"/>
</dbReference>
<dbReference type="InterPro" id="IPR042208">
    <property type="entry name" value="D-ser_dehydrat-like_sf"/>
</dbReference>
<protein>
    <submittedName>
        <fullName evidence="4">DSD1 family PLP-dependent enzyme</fullName>
    </submittedName>
</protein>